<feature type="region of interest" description="Disordered" evidence="1">
    <location>
        <begin position="487"/>
        <end position="516"/>
    </location>
</feature>
<dbReference type="Proteomes" id="UP001295794">
    <property type="component" value="Unassembled WGS sequence"/>
</dbReference>
<feature type="domain" description="DDE-1" evidence="2">
    <location>
        <begin position="228"/>
        <end position="397"/>
    </location>
</feature>
<protein>
    <recommendedName>
        <fullName evidence="2">DDE-1 domain-containing protein</fullName>
    </recommendedName>
</protein>
<feature type="compositionally biased region" description="Polar residues" evidence="1">
    <location>
        <begin position="558"/>
        <end position="570"/>
    </location>
</feature>
<sequence length="993" mass="109116">MSTMNNDANGSTLDDELELNDADLKSLLLYDRQQLAIAAIKRGTSQREACALYRVNRATVANRIKGMPTREQAHVKERAVSPAQEEIFVEFIKVCDCCFYSECELKSSKVLGHRGIPLTVEMINAYAGQIAGKELGKTWGRRFLVRHKDALKVKNAASLEECRAKSLTRPVVHKYFEMLSRVIQEFNIKPKHIYNMDEKGIQLGMAGRLQVVVDRDQRNVQAIANGNRELVTIIECVSADGEVLCPSVVFQGLRRDNRWGANNPCNASISLSPNGWTDQELGTLWLKKDFDPQSAARLDNPNDYRLLILDGHNSHCTYTFVSYAKDHKIIIICLPAHTTHALQPCDVGIFGPLATYWKKQVIEQTATGVVIDKCNLLYNYHQARTRAFKKATILNAFRKCGIHPLDENAIPGILFAPSKNYTTQDASIFELRVPALLVPVEAPAATPVVESTVESGVDADRTTVSADGVPMEEAFNNAHLMNSETEDIRDAAPSGASTSGASTPPTALETSSSSSTVTVGATAQSALSDALELSPIVFGRADNSGSATVTCSQTRLIPSSATREPSTATSIGDPDRPHSLYKIELPPRLPSNASRARVEVQNEQLRGMLEEAAIELEKNHAQIVLMAREHQRVRQQLLSKKKKDRRAYNTGAPRLMTGNEMLEALLHDDHKKAMSELHQGMKKKLAEVRKALTAYENEAQAAAKATEKELEKTRKAAEKAAKVAKKAAEKAAKAAERSAKKAEKAAERGAKKAEKAAERAASQGRGRGRGRGSRGRGRGGRGRGNRGRGGHVALETEAAEEEMESSGEESDDIDVESEDVIEDKSEDEKSEDQESEDEGEEFEDEESEGESDAEERGKEGKGGSNVENSTTLGSVDATTAAASPEDVFVGIPTGNDSDTDNSTHWHAEDTKEDEVQDEEETGIVAVNGHRWFKRKHLQLLILWNDDDATWEPLSNVDDCTAMDEYLQRHSLEDPLLLPRRKFLIDATVKASNE</sequence>
<accession>A0AAD2K8M2</accession>
<dbReference type="PANTHER" id="PTHR19303:SF74">
    <property type="entry name" value="POGO TRANSPOSABLE ELEMENT WITH KRAB DOMAIN"/>
    <property type="match status" value="1"/>
</dbReference>
<feature type="compositionally biased region" description="Basic and acidic residues" evidence="1">
    <location>
        <begin position="734"/>
        <end position="758"/>
    </location>
</feature>
<dbReference type="SUPFAM" id="SSF54160">
    <property type="entry name" value="Chromo domain-like"/>
    <property type="match status" value="1"/>
</dbReference>
<dbReference type="GO" id="GO:0003677">
    <property type="term" value="F:DNA binding"/>
    <property type="evidence" value="ECO:0007669"/>
    <property type="project" value="TreeGrafter"/>
</dbReference>
<dbReference type="Pfam" id="PF03184">
    <property type="entry name" value="DDE_1"/>
    <property type="match status" value="1"/>
</dbReference>
<dbReference type="InterPro" id="IPR016197">
    <property type="entry name" value="Chromo-like_dom_sf"/>
</dbReference>
<reference evidence="3" key="1">
    <citation type="submission" date="2023-11" db="EMBL/GenBank/DDBJ databases">
        <authorList>
            <person name="De Vega J J."/>
            <person name="De Vega J J."/>
        </authorList>
    </citation>
    <scope>NUCLEOTIDE SEQUENCE</scope>
</reference>
<comment type="caution">
    <text evidence="3">The sequence shown here is derived from an EMBL/GenBank/DDBJ whole genome shotgun (WGS) entry which is preliminary data.</text>
</comment>
<feature type="compositionally biased region" description="Acidic residues" evidence="1">
    <location>
        <begin position="828"/>
        <end position="853"/>
    </location>
</feature>
<dbReference type="InterPro" id="IPR004875">
    <property type="entry name" value="DDE_SF_endonuclease_dom"/>
</dbReference>
<dbReference type="InterPro" id="IPR050863">
    <property type="entry name" value="CenT-Element_Derived"/>
</dbReference>
<feature type="region of interest" description="Disordered" evidence="1">
    <location>
        <begin position="558"/>
        <end position="579"/>
    </location>
</feature>
<dbReference type="Gene3D" id="2.40.50.40">
    <property type="match status" value="1"/>
</dbReference>
<dbReference type="AlphaFoldDB" id="A0AAD2K8M2"/>
<proteinExistence type="predicted"/>
<feature type="region of interest" description="Disordered" evidence="1">
    <location>
        <begin position="734"/>
        <end position="873"/>
    </location>
</feature>
<evidence type="ECO:0000256" key="1">
    <source>
        <dbReference type="SAM" id="MobiDB-lite"/>
    </source>
</evidence>
<organism evidence="3 4">
    <name type="scientific">Mycena citricolor</name>
    <dbReference type="NCBI Taxonomy" id="2018698"/>
    <lineage>
        <taxon>Eukaryota</taxon>
        <taxon>Fungi</taxon>
        <taxon>Dikarya</taxon>
        <taxon>Basidiomycota</taxon>
        <taxon>Agaricomycotina</taxon>
        <taxon>Agaricomycetes</taxon>
        <taxon>Agaricomycetidae</taxon>
        <taxon>Agaricales</taxon>
        <taxon>Marasmiineae</taxon>
        <taxon>Mycenaceae</taxon>
        <taxon>Mycena</taxon>
    </lineage>
</organism>
<evidence type="ECO:0000259" key="2">
    <source>
        <dbReference type="Pfam" id="PF03184"/>
    </source>
</evidence>
<evidence type="ECO:0000313" key="4">
    <source>
        <dbReference type="Proteomes" id="UP001295794"/>
    </source>
</evidence>
<dbReference type="GO" id="GO:0005634">
    <property type="term" value="C:nucleus"/>
    <property type="evidence" value="ECO:0007669"/>
    <property type="project" value="TreeGrafter"/>
</dbReference>
<name>A0AAD2K8M2_9AGAR</name>
<keyword evidence="4" id="KW-1185">Reference proteome</keyword>
<evidence type="ECO:0000313" key="3">
    <source>
        <dbReference type="EMBL" id="CAK5283406.1"/>
    </source>
</evidence>
<feature type="compositionally biased region" description="Low complexity" evidence="1">
    <location>
        <begin position="491"/>
        <end position="516"/>
    </location>
</feature>
<gene>
    <name evidence="3" type="ORF">MYCIT1_LOCUS35910</name>
</gene>
<dbReference type="PANTHER" id="PTHR19303">
    <property type="entry name" value="TRANSPOSON"/>
    <property type="match status" value="1"/>
</dbReference>
<feature type="compositionally biased region" description="Acidic residues" evidence="1">
    <location>
        <begin position="797"/>
        <end position="821"/>
    </location>
</feature>
<feature type="compositionally biased region" description="Basic residues" evidence="1">
    <location>
        <begin position="766"/>
        <end position="789"/>
    </location>
</feature>
<dbReference type="EMBL" id="CAVNYO010000466">
    <property type="protein sequence ID" value="CAK5283406.1"/>
    <property type="molecule type" value="Genomic_DNA"/>
</dbReference>
<dbReference type="CDD" id="cd00024">
    <property type="entry name" value="CD_CSD"/>
    <property type="match status" value="1"/>
</dbReference>